<protein>
    <recommendedName>
        <fullName evidence="5">SH3b domain-containing protein</fullName>
    </recommendedName>
</protein>
<reference evidence="3 4" key="1">
    <citation type="submission" date="2021-05" db="EMBL/GenBank/DDBJ databases">
        <title>Biocontrol using Exiguobacterium acetylicum SI17 against litchi downy blight caused by Peronophythora litchii.</title>
        <authorList>
            <person name="Zheng L."/>
        </authorList>
    </citation>
    <scope>NUCLEOTIDE SEQUENCE [LARGE SCALE GENOMIC DNA]</scope>
    <source>
        <strain evidence="3 4">SI17</strain>
    </source>
</reference>
<keyword evidence="4" id="KW-1185">Reference proteome</keyword>
<keyword evidence="2" id="KW-1133">Transmembrane helix</keyword>
<dbReference type="EMBL" id="CP075897">
    <property type="protein sequence ID" value="QWB29749.1"/>
    <property type="molecule type" value="Genomic_DNA"/>
</dbReference>
<sequence>MHRSLQALQFYTSHSKEDIARLHERIRSSLASTESLTDTMIRITGQPPLIPYDEDTVTVDEWNAFLAGKHHATLADFYGTLVARPILDEDGPLPDEAEEPLQTLSRSKREPEPKRRKKEKEIKHAGAKRPLPWGWIALLILCFLLGAGGTYVYSTYFASSADTTPKATVEKPVTVEKTKEKKPTAPEETAAVDDVLYVKTRSSNIYREESMTTLLYEADFGDGYRIVKKNDGVTEIELSDDLTGYIKTSDTTKRLEGESLADETLLTWVNDQLDTSFVTGTLIDLIGKSSEELNSLYGPADRTFNDELHDYLFYGNHFFVLKDNKVIAIDWTETTITNEQLASLAPLQLETESTGLVTSNSYRLQRFAKDGTISRIRLAEQSF</sequence>
<gene>
    <name evidence="3" type="ORF">KKI46_14320</name>
</gene>
<organism evidence="3 4">
    <name type="scientific">Exiguobacterium acetylicum</name>
    <name type="common">Brevibacterium acetylicum</name>
    <dbReference type="NCBI Taxonomy" id="41170"/>
    <lineage>
        <taxon>Bacteria</taxon>
        <taxon>Bacillati</taxon>
        <taxon>Bacillota</taxon>
        <taxon>Bacilli</taxon>
        <taxon>Bacillales</taxon>
        <taxon>Bacillales Family XII. Incertae Sedis</taxon>
        <taxon>Exiguobacterium</taxon>
    </lineage>
</organism>
<dbReference type="RefSeq" id="WP_214813301.1">
    <property type="nucleotide sequence ID" value="NZ_CP075897.1"/>
</dbReference>
<accession>A0ABX8G852</accession>
<evidence type="ECO:0000313" key="4">
    <source>
        <dbReference type="Proteomes" id="UP000679498"/>
    </source>
</evidence>
<keyword evidence="2" id="KW-0472">Membrane</keyword>
<evidence type="ECO:0000256" key="2">
    <source>
        <dbReference type="SAM" id="Phobius"/>
    </source>
</evidence>
<keyword evidence="2" id="KW-0812">Transmembrane</keyword>
<proteinExistence type="predicted"/>
<feature type="transmembrane region" description="Helical" evidence="2">
    <location>
        <begin position="133"/>
        <end position="153"/>
    </location>
</feature>
<evidence type="ECO:0000256" key="1">
    <source>
        <dbReference type="SAM" id="MobiDB-lite"/>
    </source>
</evidence>
<feature type="compositionally biased region" description="Basic and acidic residues" evidence="1">
    <location>
        <begin position="107"/>
        <end position="123"/>
    </location>
</feature>
<dbReference type="GeneID" id="88812868"/>
<name>A0ABX8G852_EXIAC</name>
<dbReference type="Proteomes" id="UP000679498">
    <property type="component" value="Chromosome"/>
</dbReference>
<evidence type="ECO:0000313" key="3">
    <source>
        <dbReference type="EMBL" id="QWB29749.1"/>
    </source>
</evidence>
<evidence type="ECO:0008006" key="5">
    <source>
        <dbReference type="Google" id="ProtNLM"/>
    </source>
</evidence>
<feature type="compositionally biased region" description="Acidic residues" evidence="1">
    <location>
        <begin position="89"/>
        <end position="99"/>
    </location>
</feature>
<feature type="region of interest" description="Disordered" evidence="1">
    <location>
        <begin position="89"/>
        <end position="123"/>
    </location>
</feature>